<dbReference type="RefSeq" id="WP_303308700.1">
    <property type="nucleotide sequence ID" value="NZ_JAODOP010000001.1"/>
</dbReference>
<sequence length="240" mass="25340">MNNSNKIKSLSKKLAVSLFRGQGSSLFMTEARYTVGVTDNVVISGETSSDTFDQPVVVNSILHIESYGSNIDYMFTPTGASNSIVTTSLFVRTSPTVNLNWVNATSFTVTLSSLAALRFDNLSVATSTNGQTFFELKTAYNTGSTITETANGISVTVAGDFSYSLTNYDGTSDASGQVVLSNVITTPISFAFNQSVVVNSVLAIEGNGDSTDYTFILIGGSNSPIVTFIVSIVGTSVDLN</sequence>
<name>A0ABU7XLV9_9FLAO</name>
<evidence type="ECO:0000313" key="1">
    <source>
        <dbReference type="EMBL" id="MEF3831694.1"/>
    </source>
</evidence>
<keyword evidence="2" id="KW-1185">Reference proteome</keyword>
<dbReference type="EMBL" id="JAODOP010000001">
    <property type="protein sequence ID" value="MEF3831694.1"/>
    <property type="molecule type" value="Genomic_DNA"/>
</dbReference>
<proteinExistence type="predicted"/>
<evidence type="ECO:0000313" key="2">
    <source>
        <dbReference type="Proteomes" id="UP001337305"/>
    </source>
</evidence>
<reference evidence="1 2" key="1">
    <citation type="submission" date="2022-09" db="EMBL/GenBank/DDBJ databases">
        <title>Genome sequencing of Flavivirga sp. MEBiC05379.</title>
        <authorList>
            <person name="Oh H.-M."/>
            <person name="Kwon K.K."/>
            <person name="Park M.J."/>
            <person name="Yang S.-H."/>
        </authorList>
    </citation>
    <scope>NUCLEOTIDE SEQUENCE [LARGE SCALE GENOMIC DNA]</scope>
    <source>
        <strain evidence="1 2">MEBiC05379</strain>
    </source>
</reference>
<protein>
    <submittedName>
        <fullName evidence="1">Uncharacterized protein</fullName>
    </submittedName>
</protein>
<organism evidence="1 2">
    <name type="scientific">Flavivirga spongiicola</name>
    <dbReference type="NCBI Taxonomy" id="421621"/>
    <lineage>
        <taxon>Bacteria</taxon>
        <taxon>Pseudomonadati</taxon>
        <taxon>Bacteroidota</taxon>
        <taxon>Flavobacteriia</taxon>
        <taxon>Flavobacteriales</taxon>
        <taxon>Flavobacteriaceae</taxon>
        <taxon>Flavivirga</taxon>
    </lineage>
</organism>
<accession>A0ABU7XLV9</accession>
<dbReference type="Proteomes" id="UP001337305">
    <property type="component" value="Unassembled WGS sequence"/>
</dbReference>
<comment type="caution">
    <text evidence="1">The sequence shown here is derived from an EMBL/GenBank/DDBJ whole genome shotgun (WGS) entry which is preliminary data.</text>
</comment>
<gene>
    <name evidence="1" type="ORF">N1F79_01005</name>
</gene>